<name>A0A8J2Z636_9GAMM</name>
<dbReference type="Pfam" id="PF01609">
    <property type="entry name" value="DDE_Tnp_1"/>
    <property type="match status" value="1"/>
</dbReference>
<organism evidence="2 3">
    <name type="scientific">Cysteiniphilum litorale</name>
    <dbReference type="NCBI Taxonomy" id="2056700"/>
    <lineage>
        <taxon>Bacteria</taxon>
        <taxon>Pseudomonadati</taxon>
        <taxon>Pseudomonadota</taxon>
        <taxon>Gammaproteobacteria</taxon>
        <taxon>Thiotrichales</taxon>
        <taxon>Fastidiosibacteraceae</taxon>
        <taxon>Cysteiniphilum</taxon>
    </lineage>
</organism>
<dbReference type="GO" id="GO:0003677">
    <property type="term" value="F:DNA binding"/>
    <property type="evidence" value="ECO:0007669"/>
    <property type="project" value="InterPro"/>
</dbReference>
<accession>A0A8J2Z636</accession>
<reference evidence="2" key="1">
    <citation type="journal article" date="2014" name="Int. J. Syst. Evol. Microbiol.">
        <title>Complete genome sequence of Corynebacterium casei LMG S-19264T (=DSM 44701T), isolated from a smear-ripened cheese.</title>
        <authorList>
            <consortium name="US DOE Joint Genome Institute (JGI-PGF)"/>
            <person name="Walter F."/>
            <person name="Albersmeier A."/>
            <person name="Kalinowski J."/>
            <person name="Ruckert C."/>
        </authorList>
    </citation>
    <scope>NUCLEOTIDE SEQUENCE</scope>
    <source>
        <strain evidence="2">CGMCC 1.15758</strain>
    </source>
</reference>
<sequence>MKKHLKQLTNSLKEIFNWHKSRLDCFANLLVSLISRQTVNLAHLATHFARNTKIESNYRRIQGFFKDVEFDYDAVAKWSVEQMLSQKAKFYLALDRTNWQFGSTDINILMLSAVHEGVAIPLYWEMLPHKGNSKSEVRIDLVKRFIEQFGTGRIAGILGDREFIGEKWLKWLDEESIPFVVRVKQNQLTTNSRGLEVDVSALFYGVKTHEIKSIEGKRKFSGLDVYFAGTRDINGELLAVVSNSETIEQLVSTYGMRWEIESAPQAHRLEVRHEVKLRTCA</sequence>
<dbReference type="RefSeq" id="WP_157968322.1">
    <property type="nucleotide sequence ID" value="NZ_BMJS01000033.1"/>
</dbReference>
<proteinExistence type="predicted"/>
<dbReference type="GO" id="GO:0006313">
    <property type="term" value="P:DNA transposition"/>
    <property type="evidence" value="ECO:0007669"/>
    <property type="project" value="InterPro"/>
</dbReference>
<evidence type="ECO:0000313" key="2">
    <source>
        <dbReference type="EMBL" id="GGG04850.1"/>
    </source>
</evidence>
<dbReference type="Proteomes" id="UP000636949">
    <property type="component" value="Unassembled WGS sequence"/>
</dbReference>
<dbReference type="InterPro" id="IPR012337">
    <property type="entry name" value="RNaseH-like_sf"/>
</dbReference>
<keyword evidence="3" id="KW-1185">Reference proteome</keyword>
<dbReference type="EMBL" id="BMJS01000033">
    <property type="protein sequence ID" value="GGG04850.1"/>
    <property type="molecule type" value="Genomic_DNA"/>
</dbReference>
<dbReference type="InterPro" id="IPR002559">
    <property type="entry name" value="Transposase_11"/>
</dbReference>
<comment type="caution">
    <text evidence="2">The sequence shown here is derived from an EMBL/GenBank/DDBJ whole genome shotgun (WGS) entry which is preliminary data.</text>
</comment>
<gene>
    <name evidence="2" type="ORF">GCM10010995_22850</name>
</gene>
<dbReference type="NCBIfam" id="NF033591">
    <property type="entry name" value="transpos_IS4_2"/>
    <property type="match status" value="1"/>
</dbReference>
<reference evidence="2" key="2">
    <citation type="submission" date="2020-09" db="EMBL/GenBank/DDBJ databases">
        <authorList>
            <person name="Sun Q."/>
            <person name="Zhou Y."/>
        </authorList>
    </citation>
    <scope>NUCLEOTIDE SEQUENCE</scope>
    <source>
        <strain evidence="2">CGMCC 1.15758</strain>
    </source>
</reference>
<feature type="domain" description="Transposase IS4-like" evidence="1">
    <location>
        <begin position="140"/>
        <end position="262"/>
    </location>
</feature>
<evidence type="ECO:0000313" key="3">
    <source>
        <dbReference type="Proteomes" id="UP000636949"/>
    </source>
</evidence>
<dbReference type="AlphaFoldDB" id="A0A8J2Z636"/>
<dbReference type="GO" id="GO:0004803">
    <property type="term" value="F:transposase activity"/>
    <property type="evidence" value="ECO:0007669"/>
    <property type="project" value="InterPro"/>
</dbReference>
<dbReference type="OrthoDB" id="1091931at2"/>
<evidence type="ECO:0000259" key="1">
    <source>
        <dbReference type="Pfam" id="PF01609"/>
    </source>
</evidence>
<dbReference type="SUPFAM" id="SSF53098">
    <property type="entry name" value="Ribonuclease H-like"/>
    <property type="match status" value="1"/>
</dbReference>
<protein>
    <recommendedName>
        <fullName evidence="1">Transposase IS4-like domain-containing protein</fullName>
    </recommendedName>
</protein>
<dbReference type="InterPro" id="IPR047658">
    <property type="entry name" value="IS4-like_transpos"/>
</dbReference>